<dbReference type="AlphaFoldDB" id="A0A9N9LDY9"/>
<reference evidence="1" key="1">
    <citation type="submission" date="2021-07" db="EMBL/GenBank/DDBJ databases">
        <authorList>
            <person name="Durling M."/>
        </authorList>
    </citation>
    <scope>NUCLEOTIDE SEQUENCE</scope>
</reference>
<evidence type="ECO:0000313" key="1">
    <source>
        <dbReference type="EMBL" id="CAG8970721.1"/>
    </source>
</evidence>
<comment type="caution">
    <text evidence="1">The sequence shown here is derived from an EMBL/GenBank/DDBJ whole genome shotgun (WGS) entry which is preliminary data.</text>
</comment>
<protein>
    <submittedName>
        <fullName evidence="1">Uncharacterized protein</fullName>
    </submittedName>
</protein>
<keyword evidence="2" id="KW-1185">Reference proteome</keyword>
<name>A0A9N9LDY9_9HELO</name>
<dbReference type="EMBL" id="CAJVRM010000002">
    <property type="protein sequence ID" value="CAG8970721.1"/>
    <property type="molecule type" value="Genomic_DNA"/>
</dbReference>
<proteinExistence type="predicted"/>
<dbReference type="Proteomes" id="UP000701801">
    <property type="component" value="Unassembled WGS sequence"/>
</dbReference>
<sequence length="117" mass="13197">MFHVIFHNIPSEAEKTMATRHPLKANSLDSRDMFLKYSTCLETPVSLSHKTIPTRPTRTKLATSMQTIIELDNILGDIDEEYEGFFGEKSGESPRAHFLAAVKVFDTRSQLAKSLLV</sequence>
<accession>A0A9N9LDY9</accession>
<evidence type="ECO:0000313" key="2">
    <source>
        <dbReference type="Proteomes" id="UP000701801"/>
    </source>
</evidence>
<organism evidence="1 2">
    <name type="scientific">Hymenoscyphus albidus</name>
    <dbReference type="NCBI Taxonomy" id="595503"/>
    <lineage>
        <taxon>Eukaryota</taxon>
        <taxon>Fungi</taxon>
        <taxon>Dikarya</taxon>
        <taxon>Ascomycota</taxon>
        <taxon>Pezizomycotina</taxon>
        <taxon>Leotiomycetes</taxon>
        <taxon>Helotiales</taxon>
        <taxon>Helotiaceae</taxon>
        <taxon>Hymenoscyphus</taxon>
    </lineage>
</organism>
<gene>
    <name evidence="1" type="ORF">HYALB_00001503</name>
</gene>